<dbReference type="InterPro" id="IPR031319">
    <property type="entry name" value="A-amylase_C"/>
</dbReference>
<dbReference type="InterPro" id="IPR006046">
    <property type="entry name" value="Alpha_amylase"/>
</dbReference>
<dbReference type="NCBIfam" id="TIGR02543">
    <property type="entry name" value="List_Bact_rpt"/>
    <property type="match status" value="3"/>
</dbReference>
<dbReference type="Gene3D" id="2.60.40.10">
    <property type="entry name" value="Immunoglobulins"/>
    <property type="match status" value="1"/>
</dbReference>
<dbReference type="PANTHER" id="PTHR43447">
    <property type="entry name" value="ALPHA-AMYLASE"/>
    <property type="match status" value="1"/>
</dbReference>
<dbReference type="SMART" id="SM00642">
    <property type="entry name" value="Aamy"/>
    <property type="match status" value="1"/>
</dbReference>
<dbReference type="GO" id="GO:0005975">
    <property type="term" value="P:carbohydrate metabolic process"/>
    <property type="evidence" value="ECO:0007669"/>
    <property type="project" value="InterPro"/>
</dbReference>
<keyword evidence="16" id="KW-0812">Transmembrane</keyword>
<dbReference type="InterPro" id="IPR006047">
    <property type="entry name" value="GH13_cat_dom"/>
</dbReference>
<evidence type="ECO:0000313" key="19">
    <source>
        <dbReference type="EMBL" id="KFI49563.1"/>
    </source>
</evidence>
<evidence type="ECO:0000256" key="14">
    <source>
        <dbReference type="RuleBase" id="RU003615"/>
    </source>
</evidence>
<feature type="transmembrane region" description="Helical" evidence="16">
    <location>
        <begin position="61"/>
        <end position="84"/>
    </location>
</feature>
<dbReference type="InterPro" id="IPR013783">
    <property type="entry name" value="Ig-like_fold"/>
</dbReference>
<evidence type="ECO:0000256" key="5">
    <source>
        <dbReference type="ARBA" id="ARBA00012595"/>
    </source>
</evidence>
<dbReference type="CDD" id="cd10315">
    <property type="entry name" value="CBM41_pullulanase"/>
    <property type="match status" value="1"/>
</dbReference>
<dbReference type="STRING" id="1437608.GCA_000771645_01134"/>
<comment type="caution">
    <text evidence="19">The sequence shown here is derived from an EMBL/GenBank/DDBJ whole genome shotgun (WGS) entry which is preliminary data.</text>
</comment>
<evidence type="ECO:0000256" key="15">
    <source>
        <dbReference type="SAM" id="MobiDB-lite"/>
    </source>
</evidence>
<gene>
    <name evidence="19" type="ORF">BBIA_0990</name>
</gene>
<keyword evidence="16" id="KW-0472">Membrane</keyword>
<dbReference type="eggNOG" id="COG0366">
    <property type="taxonomic scope" value="Bacteria"/>
</dbReference>
<dbReference type="SUPFAM" id="SSF49452">
    <property type="entry name" value="Starch-binding domain-like"/>
    <property type="match status" value="1"/>
</dbReference>
<feature type="region of interest" description="Disordered" evidence="15">
    <location>
        <begin position="85"/>
        <end position="104"/>
    </location>
</feature>
<dbReference type="SMART" id="SM00632">
    <property type="entry name" value="Aamy_C"/>
    <property type="match status" value="1"/>
</dbReference>
<keyword evidence="16" id="KW-1133">Transmembrane helix</keyword>
<keyword evidence="8" id="KW-0732">Signal</keyword>
<accession>A0A086ZSR3</accession>
<evidence type="ECO:0000256" key="10">
    <source>
        <dbReference type="ARBA" id="ARBA00022837"/>
    </source>
</evidence>
<feature type="domain" description="Alpha-amylase C-terminal" evidence="17">
    <location>
        <begin position="519"/>
        <end position="604"/>
    </location>
</feature>
<evidence type="ECO:0000256" key="9">
    <source>
        <dbReference type="ARBA" id="ARBA00022801"/>
    </source>
</evidence>
<evidence type="ECO:0000256" key="8">
    <source>
        <dbReference type="ARBA" id="ARBA00022729"/>
    </source>
</evidence>
<dbReference type="Proteomes" id="UP000029108">
    <property type="component" value="Unassembled WGS sequence"/>
</dbReference>
<evidence type="ECO:0000256" key="4">
    <source>
        <dbReference type="ARBA" id="ARBA00008061"/>
    </source>
</evidence>
<keyword evidence="12 19" id="KW-0326">Glycosidase</keyword>
<dbReference type="Gene3D" id="2.60.40.1110">
    <property type="match status" value="1"/>
</dbReference>
<dbReference type="SUPFAM" id="SSF51011">
    <property type="entry name" value="Glycosyl hydrolase domain"/>
    <property type="match status" value="1"/>
</dbReference>
<dbReference type="PRINTS" id="PR00110">
    <property type="entry name" value="ALPHAAMYLASE"/>
</dbReference>
<dbReference type="EC" id="3.2.1.1" evidence="5"/>
<evidence type="ECO:0000256" key="7">
    <source>
        <dbReference type="ARBA" id="ARBA00022723"/>
    </source>
</evidence>
<keyword evidence="10" id="KW-0106">Calcium</keyword>
<dbReference type="InterPro" id="IPR013780">
    <property type="entry name" value="Glyco_hydro_b"/>
</dbReference>
<evidence type="ECO:0000259" key="17">
    <source>
        <dbReference type="SMART" id="SM00632"/>
    </source>
</evidence>
<dbReference type="Gene3D" id="3.20.20.80">
    <property type="entry name" value="Glycosidases"/>
    <property type="match status" value="1"/>
</dbReference>
<feature type="domain" description="Glycosyl hydrolase family 13 catalytic" evidence="18">
    <location>
        <begin position="108"/>
        <end position="510"/>
    </location>
</feature>
<dbReference type="GO" id="GO:0004556">
    <property type="term" value="F:alpha-amylase activity"/>
    <property type="evidence" value="ECO:0007669"/>
    <property type="project" value="UniProtKB-EC"/>
</dbReference>
<feature type="compositionally biased region" description="Low complexity" evidence="15">
    <location>
        <begin position="89"/>
        <end position="100"/>
    </location>
</feature>
<organism evidence="19 20">
    <name type="scientific">Bifidobacterium biavatii DSM 23969</name>
    <dbReference type="NCBI Taxonomy" id="1437608"/>
    <lineage>
        <taxon>Bacteria</taxon>
        <taxon>Bacillati</taxon>
        <taxon>Actinomycetota</taxon>
        <taxon>Actinomycetes</taxon>
        <taxon>Bifidobacteriales</taxon>
        <taxon>Bifidobacteriaceae</taxon>
        <taxon>Bifidobacterium</taxon>
    </lineage>
</organism>
<dbReference type="Pfam" id="PF03714">
    <property type="entry name" value="PUD"/>
    <property type="match status" value="1"/>
</dbReference>
<dbReference type="InterPro" id="IPR017853">
    <property type="entry name" value="GH"/>
</dbReference>
<dbReference type="InterPro" id="IPR013784">
    <property type="entry name" value="Carb-bd-like_fold"/>
</dbReference>
<dbReference type="Gene3D" id="2.60.40.1180">
    <property type="entry name" value="Golgi alpha-mannosidase II"/>
    <property type="match status" value="1"/>
</dbReference>
<dbReference type="SUPFAM" id="SSF51445">
    <property type="entry name" value="(Trans)glycosidases"/>
    <property type="match status" value="1"/>
</dbReference>
<evidence type="ECO:0000256" key="16">
    <source>
        <dbReference type="SAM" id="Phobius"/>
    </source>
</evidence>
<comment type="subcellular location">
    <subcellularLocation>
        <location evidence="3">Cell envelope</location>
    </subcellularLocation>
</comment>
<evidence type="ECO:0000256" key="11">
    <source>
        <dbReference type="ARBA" id="ARBA00023277"/>
    </source>
</evidence>
<dbReference type="Pfam" id="PF02806">
    <property type="entry name" value="Alpha-amylase_C"/>
    <property type="match status" value="1"/>
</dbReference>
<dbReference type="InterPro" id="IPR005323">
    <property type="entry name" value="CBM41_pullulanase"/>
</dbReference>
<comment type="similarity">
    <text evidence="4 14">Belongs to the glycosyl hydrolase 13 family.</text>
</comment>
<keyword evidence="9 19" id="KW-0378">Hydrolase</keyword>
<evidence type="ECO:0000313" key="20">
    <source>
        <dbReference type="Proteomes" id="UP000029108"/>
    </source>
</evidence>
<reference evidence="19 20" key="1">
    <citation type="submission" date="2014-03" db="EMBL/GenBank/DDBJ databases">
        <title>Genomics of Bifidobacteria.</title>
        <authorList>
            <person name="Ventura M."/>
            <person name="Milani C."/>
            <person name="Lugli G.A."/>
        </authorList>
    </citation>
    <scope>NUCLEOTIDE SEQUENCE [LARGE SCALE GENOMIC DNA]</scope>
    <source>
        <strain evidence="19 20">DSM 23969</strain>
    </source>
</reference>
<feature type="region of interest" description="Disordered" evidence="15">
    <location>
        <begin position="865"/>
        <end position="885"/>
    </location>
</feature>
<comment type="cofactor">
    <cofactor evidence="2">
        <name>Ca(2+)</name>
        <dbReference type="ChEBI" id="CHEBI:29108"/>
    </cofactor>
</comment>
<dbReference type="InterPro" id="IPR006048">
    <property type="entry name" value="A-amylase/branching_C"/>
</dbReference>
<protein>
    <recommendedName>
        <fullName evidence="6">Alpha-amylase</fullName>
        <ecNumber evidence="5">3.2.1.1</ecNumber>
    </recommendedName>
    <alternativeName>
        <fullName evidence="13">1,4-alpha-D-glucan glucanohydrolase</fullName>
    </alternativeName>
</protein>
<evidence type="ECO:0000256" key="6">
    <source>
        <dbReference type="ARBA" id="ARBA00017303"/>
    </source>
</evidence>
<keyword evidence="7" id="KW-0479">Metal-binding</keyword>
<dbReference type="InterPro" id="IPR042229">
    <property type="entry name" value="Listeria/Bacterioides_rpt_sf"/>
</dbReference>
<dbReference type="eggNOG" id="COG1523">
    <property type="taxonomic scope" value="Bacteria"/>
</dbReference>
<evidence type="ECO:0000256" key="1">
    <source>
        <dbReference type="ARBA" id="ARBA00000548"/>
    </source>
</evidence>
<dbReference type="Pfam" id="PF09479">
    <property type="entry name" value="Flg_new"/>
    <property type="match status" value="6"/>
</dbReference>
<comment type="catalytic activity">
    <reaction evidence="1">
        <text>Endohydrolysis of (1-&gt;4)-alpha-D-glucosidic linkages in polysaccharides containing three or more (1-&gt;4)-alpha-linked D-glucose units.</text>
        <dbReference type="EC" id="3.2.1.1"/>
    </reaction>
</comment>
<dbReference type="eggNOG" id="COG2247">
    <property type="taxonomic scope" value="Bacteria"/>
</dbReference>
<evidence type="ECO:0000256" key="12">
    <source>
        <dbReference type="ARBA" id="ARBA00023295"/>
    </source>
</evidence>
<dbReference type="Gene3D" id="2.60.40.4270">
    <property type="entry name" value="Listeria-Bacteroides repeat domain"/>
    <property type="match status" value="6"/>
</dbReference>
<evidence type="ECO:0000256" key="3">
    <source>
        <dbReference type="ARBA" id="ARBA00004196"/>
    </source>
</evidence>
<dbReference type="InterPro" id="IPR013378">
    <property type="entry name" value="InlB-like_B-rpt"/>
</dbReference>
<name>A0A086ZSR3_9BIFI</name>
<feature type="compositionally biased region" description="Basic and acidic residues" evidence="15">
    <location>
        <begin position="865"/>
        <end position="877"/>
    </location>
</feature>
<evidence type="ECO:0000256" key="2">
    <source>
        <dbReference type="ARBA" id="ARBA00001913"/>
    </source>
</evidence>
<dbReference type="GO" id="GO:0030313">
    <property type="term" value="C:cell envelope"/>
    <property type="evidence" value="ECO:0007669"/>
    <property type="project" value="UniProtKB-SubCell"/>
</dbReference>
<dbReference type="GO" id="GO:0030246">
    <property type="term" value="F:carbohydrate binding"/>
    <property type="evidence" value="ECO:0007669"/>
    <property type="project" value="InterPro"/>
</dbReference>
<dbReference type="Pfam" id="PF00128">
    <property type="entry name" value="Alpha-amylase"/>
    <property type="match status" value="1"/>
</dbReference>
<proteinExistence type="inferred from homology"/>
<dbReference type="GO" id="GO:0046872">
    <property type="term" value="F:metal ion binding"/>
    <property type="evidence" value="ECO:0007669"/>
    <property type="project" value="UniProtKB-KW"/>
</dbReference>
<dbReference type="EMBL" id="JGYN01000023">
    <property type="protein sequence ID" value="KFI49563.1"/>
    <property type="molecule type" value="Genomic_DNA"/>
</dbReference>
<sequence length="1538" mass="167030">MIRNAKKAFADVISSEGRRSESRNLAGVIASEKISPLASLGRNDSDAVALPARGAKIWRKAFALLLGTAMALGATVATSATALADETDTTQSTTTQTTTKDPTKAQSDVTVIAFQQSWNTIAKECKATYGPEGVGYIQISPPEESVQGTQWWTVYQPISYSLNSRFGTEDELKSMIQTCNAQGVQIIADVVLNHTSGHDVAWVDDQYGVAGSAYNGTYGRYPNIGDGIYQYEESGNNHQYGLASGDFHSCRTNIADYTNVTEVQECRLSTMWDLNTGSIHVQNVQSDYLAKLWNLGVRGFRIDSAKHMNVNDLKALKARLAAKINVKAADIPFQQEVIYHDGEAKELAPSNYTVNGDVTEFSYAYQLRQDFNGDLTKLQYISNGLLPSDKATVFVANWDSARGSETLNYASGSKYELANAFMLAYDYGKPKILSDYYFTSDNSDAGPNGTTDTRVPDVDFDTACTAAGNGTNDDASGAATVAASSLTGRKQGDWLCQQRWTSIRGMISFHNAVTGTSVANWQNPGTNNIGFSRRDTKTGKDKGFLAINNTLQEHKETYRTSLPDNVYCNVYTSNAKCDEVEVKNGQFTTTIAKRSAVAIHEGATKDTWVGYDGVNSGYDDEPDTDRIGDKSLTIYYKPSADWGDDVYIQYAAGSALLNKDPVKMTRSTDALTAADGTCAGADGWYQITIPDINTQRVRYRFTNSATGANDVQWDYQDGISKLYETAVGTAIIAVNNHDAIIGVPFACVASAKTTFTVHFTASGAAQGRAAGVVVWGKDVSGNELAEKFYPFGATDDDDGKRMEVTLNGDYTTLNYRIVASATDLGTPVTGTNDSYEASVLDKIDGNVIYKVRGSIETWVDGKDGKSYDSSIESRDPAEIPTPNDVKNPKRLAITVHYMRADGNYQEFDLDSDSWKGWDMWTWSKESSSGKAVAFTGHDDYGVTAQYSLDNPSTGNRLPKFILRQGGDSWTNKDPGFGDPEQYQNKDRLIPESAICVAAGDDENGTAEIWLVSGDPTVYTQRPNVVGVTFETRTNWYVSAQAVKVGGKVSPIADNQIPKRDGYFFRGWTTDEAGQHDFSFDTPVTARLKLWAKYEKGNLVTFDTGINWNVSSQTVENGGTVSPIADNQVPKRDGYRLVGWSTRSGSKVADFAIGENGTPVNSDITLYAVWEKLTYTVTFDTGNDGPAVDSQSVAYGDKVAAPDPAPTMAGKQFLGWTTSADGSTPYNFDAPVTGDLTLYAKWGEAGVTYHLVTFRMNAGDDAASVKSDILQWVADGEAILAPDPAPTREGYRLDGWTKDAAGWQSFDFTDAVMGKDDLTLYAKWVQVWTVSFNLAYECTADGSSDGAGSSGSTSGCEAPASLTVDNGSTVAKSSKPADPVRDGYTFEGWYTDADLTTPFVFEGESSDGSGAKPTVVEGDLTLYAKWEKAGKVWTIKFNLNDGKAPTVGDGVTAEDIATLNPQKVYDGEKLIKPVNPVREGYTFQGWTTVRDDALATDKDGSFTGGSAFGFQWNEEAKRFESIIPIDRNGTLYALWEVKN</sequence>
<keyword evidence="20" id="KW-1185">Reference proteome</keyword>
<keyword evidence="11" id="KW-0119">Carbohydrate metabolism</keyword>
<evidence type="ECO:0000259" key="18">
    <source>
        <dbReference type="SMART" id="SM00642"/>
    </source>
</evidence>
<evidence type="ECO:0000256" key="13">
    <source>
        <dbReference type="ARBA" id="ARBA00030238"/>
    </source>
</evidence>
<dbReference type="CDD" id="cd11317">
    <property type="entry name" value="AmyAc_bac_euk_AmyA"/>
    <property type="match status" value="1"/>
</dbReference>